<feature type="domain" description="C2 PI3K-type" evidence="20">
    <location>
        <begin position="16"/>
        <end position="183"/>
    </location>
</feature>
<dbReference type="GO" id="GO:0051301">
    <property type="term" value="P:cell division"/>
    <property type="evidence" value="ECO:0007669"/>
    <property type="project" value="UniProtKB-KW"/>
</dbReference>
<dbReference type="FunFam" id="2.60.40.150:FF:000043">
    <property type="entry name" value="Phosphatidylinositol 3-kinase catalytic subunit type 3"/>
    <property type="match status" value="1"/>
</dbReference>
<evidence type="ECO:0000259" key="18">
    <source>
        <dbReference type="PROSITE" id="PS50290"/>
    </source>
</evidence>
<dbReference type="GO" id="GO:0000045">
    <property type="term" value="P:autophagosome assembly"/>
    <property type="evidence" value="ECO:0007669"/>
    <property type="project" value="TreeGrafter"/>
</dbReference>
<dbReference type="AlphaFoldDB" id="A0A8S4PXN5"/>
<keyword evidence="12" id="KW-0464">Manganese</keyword>
<keyword evidence="10" id="KW-0072">Autophagy</keyword>
<dbReference type="Pfam" id="PF00613">
    <property type="entry name" value="PI3Ka"/>
    <property type="match status" value="1"/>
</dbReference>
<dbReference type="InterPro" id="IPR042236">
    <property type="entry name" value="PI3K_accessory_sf"/>
</dbReference>
<keyword evidence="5" id="KW-0132">Cell division</keyword>
<accession>A0A8S4PXN5</accession>
<feature type="compositionally biased region" description="Polar residues" evidence="17">
    <location>
        <begin position="439"/>
        <end position="451"/>
    </location>
</feature>
<dbReference type="InterPro" id="IPR015433">
    <property type="entry name" value="PI3/4_kinase"/>
</dbReference>
<dbReference type="Gene3D" id="3.30.1010.10">
    <property type="entry name" value="Phosphatidylinositol 3-kinase Catalytic Subunit, Chain A, domain 4"/>
    <property type="match status" value="1"/>
</dbReference>
<comment type="cofactor">
    <cofactor evidence="1">
        <name>Mn(2+)</name>
        <dbReference type="ChEBI" id="CHEBI:29035"/>
    </cofactor>
</comment>
<gene>
    <name evidence="21" type="ORF">OFUS_LOCUS21781</name>
</gene>
<dbReference type="GO" id="GO:0000407">
    <property type="term" value="C:phagophore assembly site"/>
    <property type="evidence" value="ECO:0007669"/>
    <property type="project" value="TreeGrafter"/>
</dbReference>
<dbReference type="InterPro" id="IPR008290">
    <property type="entry name" value="PI3K_Vps34"/>
</dbReference>
<dbReference type="OrthoDB" id="67688at2759"/>
<evidence type="ECO:0000259" key="19">
    <source>
        <dbReference type="PROSITE" id="PS51545"/>
    </source>
</evidence>
<dbReference type="SUPFAM" id="SSF56112">
    <property type="entry name" value="Protein kinase-like (PK-like)"/>
    <property type="match status" value="1"/>
</dbReference>
<comment type="subcellular location">
    <subcellularLocation>
        <location evidence="2">Midbody</location>
    </subcellularLocation>
</comment>
<dbReference type="InterPro" id="IPR001263">
    <property type="entry name" value="PI3K_accessory_dom"/>
</dbReference>
<dbReference type="PANTHER" id="PTHR10048">
    <property type="entry name" value="PHOSPHATIDYLINOSITOL KINASE"/>
    <property type="match status" value="1"/>
</dbReference>
<dbReference type="SUPFAM" id="SSF48371">
    <property type="entry name" value="ARM repeat"/>
    <property type="match status" value="1"/>
</dbReference>
<evidence type="ECO:0000256" key="3">
    <source>
        <dbReference type="ARBA" id="ARBA00012073"/>
    </source>
</evidence>
<dbReference type="InterPro" id="IPR036940">
    <property type="entry name" value="PI3/4_kinase_cat_sf"/>
</dbReference>
<evidence type="ECO:0000256" key="4">
    <source>
        <dbReference type="ARBA" id="ARBA00019787"/>
    </source>
</evidence>
<comment type="similarity">
    <text evidence="15 16">Belongs to the PI3/PI4-kinase family.</text>
</comment>
<dbReference type="PROSITE" id="PS51547">
    <property type="entry name" value="C2_PI3K"/>
    <property type="match status" value="1"/>
</dbReference>
<evidence type="ECO:0000256" key="15">
    <source>
        <dbReference type="PIRNR" id="PIRNR000587"/>
    </source>
</evidence>
<dbReference type="FunFam" id="3.30.1010.10:FF:000002">
    <property type="entry name" value="Phosphatidylinositol 3-kinase catalytic subunit type 3"/>
    <property type="match status" value="1"/>
</dbReference>
<evidence type="ECO:0000256" key="13">
    <source>
        <dbReference type="ARBA" id="ARBA00023306"/>
    </source>
</evidence>
<keyword evidence="7 15" id="KW-0547">Nucleotide-binding</keyword>
<dbReference type="GO" id="GO:0048015">
    <property type="term" value="P:phosphatidylinositol-mediated signaling"/>
    <property type="evidence" value="ECO:0007669"/>
    <property type="project" value="TreeGrafter"/>
</dbReference>
<dbReference type="Gene3D" id="1.25.40.70">
    <property type="entry name" value="Phosphatidylinositol 3-kinase, accessory domain (PIK)"/>
    <property type="match status" value="1"/>
</dbReference>
<dbReference type="SMART" id="SM00142">
    <property type="entry name" value="PI3K_C2"/>
    <property type="match status" value="1"/>
</dbReference>
<evidence type="ECO:0000256" key="16">
    <source>
        <dbReference type="PROSITE-ProRule" id="PRU00880"/>
    </source>
</evidence>
<dbReference type="InterPro" id="IPR011009">
    <property type="entry name" value="Kinase-like_dom_sf"/>
</dbReference>
<dbReference type="GO" id="GO:0005524">
    <property type="term" value="F:ATP binding"/>
    <property type="evidence" value="ECO:0007669"/>
    <property type="project" value="UniProtKB-UniRule"/>
</dbReference>
<evidence type="ECO:0000256" key="17">
    <source>
        <dbReference type="SAM" id="MobiDB-lite"/>
    </source>
</evidence>
<dbReference type="Proteomes" id="UP000749559">
    <property type="component" value="Unassembled WGS sequence"/>
</dbReference>
<dbReference type="Gene3D" id="2.60.40.150">
    <property type="entry name" value="C2 domain"/>
    <property type="match status" value="1"/>
</dbReference>
<dbReference type="PROSITE" id="PS00915">
    <property type="entry name" value="PI3_4_KINASE_1"/>
    <property type="match status" value="1"/>
</dbReference>
<keyword evidence="8 15" id="KW-0418">Kinase</keyword>
<dbReference type="CDD" id="cd00896">
    <property type="entry name" value="PI3Kc_III"/>
    <property type="match status" value="1"/>
</dbReference>
<evidence type="ECO:0000256" key="2">
    <source>
        <dbReference type="ARBA" id="ARBA00004214"/>
    </source>
</evidence>
<dbReference type="CDD" id="cd00870">
    <property type="entry name" value="PI3Ka_III"/>
    <property type="match status" value="1"/>
</dbReference>
<dbReference type="Gene3D" id="1.10.1070.11">
    <property type="entry name" value="Phosphatidylinositol 3-/4-kinase, catalytic domain"/>
    <property type="match status" value="1"/>
</dbReference>
<feature type="domain" description="PI3K/PI4K catalytic" evidence="18">
    <location>
        <begin position="611"/>
        <end position="879"/>
    </location>
</feature>
<evidence type="ECO:0000256" key="7">
    <source>
        <dbReference type="ARBA" id="ARBA00022741"/>
    </source>
</evidence>
<dbReference type="PROSITE" id="PS50290">
    <property type="entry name" value="PI3_4_KINASE_3"/>
    <property type="match status" value="1"/>
</dbReference>
<evidence type="ECO:0000313" key="22">
    <source>
        <dbReference type="Proteomes" id="UP000749559"/>
    </source>
</evidence>
<evidence type="ECO:0000313" key="21">
    <source>
        <dbReference type="EMBL" id="CAH1797509.1"/>
    </source>
</evidence>
<dbReference type="InterPro" id="IPR035892">
    <property type="entry name" value="C2_domain_sf"/>
</dbReference>
<evidence type="ECO:0000256" key="11">
    <source>
        <dbReference type="ARBA" id="ARBA00023098"/>
    </source>
</evidence>
<dbReference type="PROSITE" id="PS51545">
    <property type="entry name" value="PIK_HELICAL"/>
    <property type="match status" value="1"/>
</dbReference>
<dbReference type="Pfam" id="PF00454">
    <property type="entry name" value="PI3_PI4_kinase"/>
    <property type="match status" value="1"/>
</dbReference>
<name>A0A8S4PXN5_OWEFU</name>
<keyword evidence="11" id="KW-0443">Lipid metabolism</keyword>
<dbReference type="PROSITE" id="PS00916">
    <property type="entry name" value="PI3_4_KINASE_2"/>
    <property type="match status" value="1"/>
</dbReference>
<evidence type="ECO:0000256" key="6">
    <source>
        <dbReference type="ARBA" id="ARBA00022679"/>
    </source>
</evidence>
<dbReference type="InterPro" id="IPR018936">
    <property type="entry name" value="PI3/4_kinase_CS"/>
</dbReference>
<comment type="caution">
    <text evidence="21">The sequence shown here is derived from an EMBL/GenBank/DDBJ whole genome shotgun (WGS) entry which is preliminary data.</text>
</comment>
<dbReference type="GO" id="GO:0005777">
    <property type="term" value="C:peroxisome"/>
    <property type="evidence" value="ECO:0007669"/>
    <property type="project" value="TreeGrafter"/>
</dbReference>
<feature type="domain" description="PIK helical" evidence="19">
    <location>
        <begin position="281"/>
        <end position="524"/>
    </location>
</feature>
<feature type="region of interest" description="Disordered" evidence="17">
    <location>
        <begin position="420"/>
        <end position="456"/>
    </location>
</feature>
<comment type="catalytic activity">
    <reaction evidence="14">
        <text>a 1,2-diacyl-sn-glycero-3-phospho-(1D-myo-inositol) + ATP = a 1,2-diacyl-sn-glycero-3-phospho-(1D-myo-inositol-3-phosphate) + ADP + H(+)</text>
        <dbReference type="Rhea" id="RHEA:12709"/>
        <dbReference type="ChEBI" id="CHEBI:15378"/>
        <dbReference type="ChEBI" id="CHEBI:30616"/>
        <dbReference type="ChEBI" id="CHEBI:57880"/>
        <dbReference type="ChEBI" id="CHEBI:58088"/>
        <dbReference type="ChEBI" id="CHEBI:456216"/>
        <dbReference type="EC" id="2.7.1.137"/>
    </reaction>
    <physiologicalReaction direction="left-to-right" evidence="14">
        <dbReference type="Rhea" id="RHEA:12710"/>
    </physiologicalReaction>
</comment>
<evidence type="ECO:0000256" key="12">
    <source>
        <dbReference type="ARBA" id="ARBA00023211"/>
    </source>
</evidence>
<evidence type="ECO:0000256" key="5">
    <source>
        <dbReference type="ARBA" id="ARBA00022618"/>
    </source>
</evidence>
<evidence type="ECO:0000256" key="14">
    <source>
        <dbReference type="ARBA" id="ARBA00023985"/>
    </source>
</evidence>
<dbReference type="FunFam" id="1.10.1070.11:FF:000002">
    <property type="entry name" value="Phosphatidylinositol 3-kinase catalytic subunit type 3"/>
    <property type="match status" value="1"/>
</dbReference>
<dbReference type="InterPro" id="IPR000403">
    <property type="entry name" value="PI3/4_kinase_cat_dom"/>
</dbReference>
<dbReference type="GO" id="GO:0006897">
    <property type="term" value="P:endocytosis"/>
    <property type="evidence" value="ECO:0007669"/>
    <property type="project" value="TreeGrafter"/>
</dbReference>
<dbReference type="GO" id="GO:0016303">
    <property type="term" value="F:1-phosphatidylinositol-3-kinase activity"/>
    <property type="evidence" value="ECO:0007669"/>
    <property type="project" value="UniProtKB-UniRule"/>
</dbReference>
<dbReference type="InterPro" id="IPR057756">
    <property type="entry name" value="PI3-kinase_type3/VPS34_cat"/>
</dbReference>
<evidence type="ECO:0000256" key="9">
    <source>
        <dbReference type="ARBA" id="ARBA00022840"/>
    </source>
</evidence>
<dbReference type="GO" id="GO:0030496">
    <property type="term" value="C:midbody"/>
    <property type="evidence" value="ECO:0007669"/>
    <property type="project" value="UniProtKB-SubCell"/>
</dbReference>
<keyword evidence="22" id="KW-1185">Reference proteome</keyword>
<dbReference type="PANTHER" id="PTHR10048:SF7">
    <property type="entry name" value="PHOSPHATIDYLINOSITOL 3-KINASE CATALYTIC SUBUNIT TYPE 3"/>
    <property type="match status" value="1"/>
</dbReference>
<organism evidence="21 22">
    <name type="scientific">Owenia fusiformis</name>
    <name type="common">Polychaete worm</name>
    <dbReference type="NCBI Taxonomy" id="6347"/>
    <lineage>
        <taxon>Eukaryota</taxon>
        <taxon>Metazoa</taxon>
        <taxon>Spiralia</taxon>
        <taxon>Lophotrochozoa</taxon>
        <taxon>Annelida</taxon>
        <taxon>Polychaeta</taxon>
        <taxon>Sedentaria</taxon>
        <taxon>Canalipalpata</taxon>
        <taxon>Sabellida</taxon>
        <taxon>Oweniida</taxon>
        <taxon>Oweniidae</taxon>
        <taxon>Owenia</taxon>
    </lineage>
</organism>
<dbReference type="SMART" id="SM00146">
    <property type="entry name" value="PI3Kc"/>
    <property type="match status" value="1"/>
</dbReference>
<dbReference type="GO" id="GO:0034272">
    <property type="term" value="C:phosphatidylinositol 3-kinase complex, class III, type II"/>
    <property type="evidence" value="ECO:0007669"/>
    <property type="project" value="TreeGrafter"/>
</dbReference>
<evidence type="ECO:0000256" key="1">
    <source>
        <dbReference type="ARBA" id="ARBA00001936"/>
    </source>
</evidence>
<dbReference type="CDD" id="cd08397">
    <property type="entry name" value="C2_PI3K_class_III"/>
    <property type="match status" value="1"/>
</dbReference>
<keyword evidence="6 15" id="KW-0808">Transferase</keyword>
<dbReference type="SUPFAM" id="SSF49562">
    <property type="entry name" value="C2 domain (Calcium/lipid-binding domain, CaLB)"/>
    <property type="match status" value="1"/>
</dbReference>
<dbReference type="InterPro" id="IPR016024">
    <property type="entry name" value="ARM-type_fold"/>
</dbReference>
<evidence type="ECO:0000256" key="10">
    <source>
        <dbReference type="ARBA" id="ARBA00023006"/>
    </source>
</evidence>
<keyword evidence="9 15" id="KW-0067">ATP-binding</keyword>
<dbReference type="FunFam" id="1.25.40.70:FF:000003">
    <property type="entry name" value="Phosphatidylinositol 3-kinase catalytic subunit type 3"/>
    <property type="match status" value="1"/>
</dbReference>
<evidence type="ECO:0000259" key="20">
    <source>
        <dbReference type="PROSITE" id="PS51547"/>
    </source>
</evidence>
<evidence type="ECO:0000256" key="8">
    <source>
        <dbReference type="ARBA" id="ARBA00022777"/>
    </source>
</evidence>
<dbReference type="EC" id="2.7.1.137" evidence="3 15"/>
<keyword evidence="13" id="KW-0131">Cell cycle</keyword>
<dbReference type="SMART" id="SM00145">
    <property type="entry name" value="PI3Ka"/>
    <property type="match status" value="1"/>
</dbReference>
<dbReference type="EMBL" id="CAIIXF020000010">
    <property type="protein sequence ID" value="CAH1797509.1"/>
    <property type="molecule type" value="Genomic_DNA"/>
</dbReference>
<dbReference type="InterPro" id="IPR002420">
    <property type="entry name" value="PI3K-type_C2_dom"/>
</dbReference>
<dbReference type="GO" id="GO:0034271">
    <property type="term" value="C:phosphatidylinositol 3-kinase complex, class III, type I"/>
    <property type="evidence" value="ECO:0007669"/>
    <property type="project" value="TreeGrafter"/>
</dbReference>
<reference evidence="21" key="1">
    <citation type="submission" date="2022-03" db="EMBL/GenBank/DDBJ databases">
        <authorList>
            <person name="Martin C."/>
        </authorList>
    </citation>
    <scope>NUCLEOTIDE SEQUENCE</scope>
</reference>
<dbReference type="PIRSF" id="PIRSF000587">
    <property type="entry name" value="PI3K_Vps34"/>
    <property type="match status" value="1"/>
</dbReference>
<dbReference type="GO" id="GO:0005768">
    <property type="term" value="C:endosome"/>
    <property type="evidence" value="ECO:0007669"/>
    <property type="project" value="TreeGrafter"/>
</dbReference>
<sequence length="895" mass="102492">MTSVPDRFCYVYSCDLDVNVQIKIGTLEGVRDKPSYNELIADPMLKYSGVYQDDCSDMYVTCQVYSDGKPLALATQTSYKAFTTRWNWNEWLTLPVKYSDLPRNAQVALTIWDIYGPRKVVPVGGTVVSLFGKNGTFRQGMHDLRVWPNVEADGLEQTTTPGKVGGATDEMSRLAKLTKKHRNGHMVKVDWLDRLTFREIEVINEKQKRDSNFMYLMIEFPQIHYDGTKFAVVYFEKDADEMVPVRQYAEIVTVPDPEIGKENLVESKHHKLARRLRSAPTDKDLKPNAAVRDQLNVIVSYPPTKQLTSEEQDLIWKFRFYLSAQKKALTKFLKSVAWSVPQEEKQGLDMMYKWSPMDAEDALELLSPAFTNPAVRKYAVSRLMQADDEELLLYLLQLVQALKYEDFDVIREGLNHISAPVESPRKESDPSQLGEESDTQSLSQRSPSIGSKDSGDILDELSIERPSHSTTNKHTRLDLATCLIERACNNSILANYFYWFLLVECDDQDSQAKDPKVMDMYISVLKRFSQTLSKGGQEHRHRRACIAGQQAFMDRLVQVVKAVARESGNRKKKVEKLQSLLTDQEVSRFNFTNFDPLPLPLDPEVKVKAIAAEHVTLLKSQLMPCKLYFKTVDRDDHYYITLFKHGDDLRQDQLIIQMIILMDKLMRRENLDLKLTPYKAIATSCKHGFIQFIDSMPIANIVDEHTNILNYLRKYNPVENGPYGIAPEVMDNYVKSCAGYSVITYLLGVGDRHLDNILIANNGKLFHVDFGYILGRDPKPMPSPMRLSKEMIEAMGGMNSEHFLDFKKLCYTAFLALRRSANLILNLFSLMIDANVPDIALEPDKTVKKVQDKFHFDLNDEEAVQNMQNIIDVSASATMAALMEQMHRLAQYWRK</sequence>
<dbReference type="Pfam" id="PF00792">
    <property type="entry name" value="PI3K_C2"/>
    <property type="match status" value="1"/>
</dbReference>
<proteinExistence type="inferred from homology"/>
<protein>
    <recommendedName>
        <fullName evidence="4 15">Phosphatidylinositol 3-kinase catalytic subunit type 3</fullName>
        <ecNumber evidence="3 15">2.7.1.137</ecNumber>
    </recommendedName>
</protein>